<evidence type="ECO:0000313" key="2">
    <source>
        <dbReference type="EMBL" id="TXG60681.1"/>
    </source>
</evidence>
<reference evidence="3" key="1">
    <citation type="journal article" date="2019" name="Gigascience">
        <title>De novo genome assembly of the endangered Acer yangbiense, a plant species with extremely small populations endemic to Yunnan Province, China.</title>
        <authorList>
            <person name="Yang J."/>
            <person name="Wariss H.M."/>
            <person name="Tao L."/>
            <person name="Zhang R."/>
            <person name="Yun Q."/>
            <person name="Hollingsworth P."/>
            <person name="Dao Z."/>
            <person name="Luo G."/>
            <person name="Guo H."/>
            <person name="Ma Y."/>
            <person name="Sun W."/>
        </authorList>
    </citation>
    <scope>NUCLEOTIDE SEQUENCE [LARGE SCALE GENOMIC DNA]</scope>
    <source>
        <strain evidence="3">cv. Malutang</strain>
    </source>
</reference>
<organism evidence="2 3">
    <name type="scientific">Acer yangbiense</name>
    <dbReference type="NCBI Taxonomy" id="1000413"/>
    <lineage>
        <taxon>Eukaryota</taxon>
        <taxon>Viridiplantae</taxon>
        <taxon>Streptophyta</taxon>
        <taxon>Embryophyta</taxon>
        <taxon>Tracheophyta</taxon>
        <taxon>Spermatophyta</taxon>
        <taxon>Magnoliopsida</taxon>
        <taxon>eudicotyledons</taxon>
        <taxon>Gunneridae</taxon>
        <taxon>Pentapetalae</taxon>
        <taxon>rosids</taxon>
        <taxon>malvids</taxon>
        <taxon>Sapindales</taxon>
        <taxon>Sapindaceae</taxon>
        <taxon>Hippocastanoideae</taxon>
        <taxon>Acereae</taxon>
        <taxon>Acer</taxon>
    </lineage>
</organism>
<dbReference type="Pfam" id="PF07727">
    <property type="entry name" value="RVT_2"/>
    <property type="match status" value="1"/>
</dbReference>
<evidence type="ECO:0000313" key="3">
    <source>
        <dbReference type="Proteomes" id="UP000323000"/>
    </source>
</evidence>
<feature type="domain" description="Reverse transcriptase Ty1/copia-type" evidence="1">
    <location>
        <begin position="183"/>
        <end position="242"/>
    </location>
</feature>
<accession>A0A5C7HUC2</accession>
<dbReference type="CDD" id="cd09272">
    <property type="entry name" value="RNase_HI_RT_Ty1"/>
    <property type="match status" value="1"/>
</dbReference>
<evidence type="ECO:0000259" key="1">
    <source>
        <dbReference type="Pfam" id="PF07727"/>
    </source>
</evidence>
<gene>
    <name evidence="2" type="ORF">EZV62_015254</name>
</gene>
<dbReference type="PANTHER" id="PTHR11439">
    <property type="entry name" value="GAG-POL-RELATED RETROTRANSPOSON"/>
    <property type="match status" value="1"/>
</dbReference>
<name>A0A5C7HUC2_9ROSI</name>
<proteinExistence type="predicted"/>
<dbReference type="Proteomes" id="UP000323000">
    <property type="component" value="Chromosome 6"/>
</dbReference>
<dbReference type="PANTHER" id="PTHR11439:SF517">
    <property type="entry name" value="CYSTEINE-RICH RLK (RECEPTOR-LIKE PROTEIN KINASE) 8"/>
    <property type="match status" value="1"/>
</dbReference>
<dbReference type="OrthoDB" id="413760at2759"/>
<sequence>MHGDKAYLLEVMAVVTDEVEDMVRMVVIEKRIDPSRKTIKLLIFEAKRKDVAINIQTIKDQDLTDPMLNAIDVIDLKSNLLSLGQLQEKGYVITIKERMCQIQDSEKGLIAQVNMSANKMFPIYIQNDVQSCFLMIAKESMWLWHLRYGHLNSYAHAPDEKRKKFDDEAERCIFLRLGEGGRIKQSMMTEFDMTDLGKMHYFLNIEVIQTSVGILASQKKYVQEILKRFKMKDCNLVGTPTAPDLKLVKNPGGKKVNATLYKQIVGSLMYLTSTRLDIMYAVGLISRYMENPMELHLLAVKRIFRYLQGKIYFGIFYKRGARSDLFGFTDSDYAGDADDRRSTSASSCSCQAIWLRSLLEALQYQQQGPILIYCDNVSAIKLLRNPVLHGRSKHIDVRYHFLRDLFFCRSEDQAADLLTKPLKLHVFVKLRQMKDEGSMGQSMVKYVLRLTQEAAIHGENDPEASPMMYGWRFYGFDSSSKWIEGIQA</sequence>
<keyword evidence="3" id="KW-1185">Reference proteome</keyword>
<dbReference type="AlphaFoldDB" id="A0A5C7HUC2"/>
<dbReference type="EMBL" id="VAHF01000006">
    <property type="protein sequence ID" value="TXG60681.1"/>
    <property type="molecule type" value="Genomic_DNA"/>
</dbReference>
<protein>
    <recommendedName>
        <fullName evidence="1">Reverse transcriptase Ty1/copia-type domain-containing protein</fullName>
    </recommendedName>
</protein>
<comment type="caution">
    <text evidence="2">The sequence shown here is derived from an EMBL/GenBank/DDBJ whole genome shotgun (WGS) entry which is preliminary data.</text>
</comment>
<dbReference type="InterPro" id="IPR013103">
    <property type="entry name" value="RVT_2"/>
</dbReference>